<dbReference type="Pfam" id="PF13439">
    <property type="entry name" value="Glyco_transf_4"/>
    <property type="match status" value="1"/>
</dbReference>
<dbReference type="EMBL" id="FOFZ01000018">
    <property type="protein sequence ID" value="SER64973.1"/>
    <property type="molecule type" value="Genomic_DNA"/>
</dbReference>
<evidence type="ECO:0000259" key="2">
    <source>
        <dbReference type="Pfam" id="PF13439"/>
    </source>
</evidence>
<dbReference type="Proteomes" id="UP000183658">
    <property type="component" value="Unassembled WGS sequence"/>
</dbReference>
<dbReference type="RefSeq" id="WP_074724507.1">
    <property type="nucleotide sequence ID" value="NZ_CBCRVS010000027.1"/>
</dbReference>
<protein>
    <submittedName>
        <fullName evidence="3">Glycosyltransferase involved in cell wall bisynthesis</fullName>
    </submittedName>
</protein>
<dbReference type="InterPro" id="IPR028098">
    <property type="entry name" value="Glyco_trans_4-like_N"/>
</dbReference>
<keyword evidence="3" id="KW-0808">Transferase</keyword>
<dbReference type="PANTHER" id="PTHR12526">
    <property type="entry name" value="GLYCOSYLTRANSFERASE"/>
    <property type="match status" value="1"/>
</dbReference>
<dbReference type="PANTHER" id="PTHR12526:SF630">
    <property type="entry name" value="GLYCOSYLTRANSFERASE"/>
    <property type="match status" value="1"/>
</dbReference>
<dbReference type="OrthoDB" id="823685at2"/>
<keyword evidence="4" id="KW-1185">Reference proteome</keyword>
<proteinExistence type="predicted"/>
<reference evidence="4" key="1">
    <citation type="submission" date="2016-10" db="EMBL/GenBank/DDBJ databases">
        <authorList>
            <person name="Varghese N."/>
            <person name="Submissions S."/>
        </authorList>
    </citation>
    <scope>NUCLEOTIDE SEQUENCE [LARGE SCALE GENOMIC DNA]</scope>
    <source>
        <strain evidence="4">DSM 15719</strain>
    </source>
</reference>
<gene>
    <name evidence="3" type="ORF">SAMN05444355_11826</name>
</gene>
<feature type="domain" description="Glycosyltransferase subfamily 4-like N-terminal" evidence="2">
    <location>
        <begin position="13"/>
        <end position="158"/>
    </location>
</feature>
<dbReference type="CDD" id="cd03811">
    <property type="entry name" value="GT4_GT28_WabH-like"/>
    <property type="match status" value="1"/>
</dbReference>
<evidence type="ECO:0000259" key="1">
    <source>
        <dbReference type="Pfam" id="PF00534"/>
    </source>
</evidence>
<evidence type="ECO:0000313" key="3">
    <source>
        <dbReference type="EMBL" id="SER64973.1"/>
    </source>
</evidence>
<dbReference type="AlphaFoldDB" id="A0A1H9QZ33"/>
<feature type="domain" description="Glycosyl transferase family 1" evidence="1">
    <location>
        <begin position="179"/>
        <end position="330"/>
    </location>
</feature>
<name>A0A1H9QZ33_FLAFI</name>
<dbReference type="InterPro" id="IPR001296">
    <property type="entry name" value="Glyco_trans_1"/>
</dbReference>
<evidence type="ECO:0000313" key="4">
    <source>
        <dbReference type="Proteomes" id="UP000183658"/>
    </source>
</evidence>
<dbReference type="Gene3D" id="3.40.50.2000">
    <property type="entry name" value="Glycogen Phosphorylase B"/>
    <property type="match status" value="2"/>
</dbReference>
<dbReference type="Pfam" id="PF00534">
    <property type="entry name" value="Glycos_transf_1"/>
    <property type="match status" value="1"/>
</dbReference>
<dbReference type="GO" id="GO:0016757">
    <property type="term" value="F:glycosyltransferase activity"/>
    <property type="evidence" value="ECO:0007669"/>
    <property type="project" value="InterPro"/>
</dbReference>
<accession>A0A1H9QZ33</accession>
<sequence>MRIIQIIDSLEAGGAERMAVNYANALAAKVEFSGLVATRKEGTLLAQLDKRVDYLFLNKRNSFDLKAVFLLRRFVIKNNVKIVHAHSTSFFIAFLLKVVCPSVKLIWHDHYGDSEFLNSRATLIFRMTLPFFEGVISVNQKLKDWSDQKLNCKNTVYLPNFPSLVNETGTPTFLKGIDGKRIVCLANLRSQKNHFLLLLVAKKLKVTHPDWTFHLVGKDFEDSYSAEIGKKIVEYNLKKTVFMYGSKNDIQNIMRQATICVLTSKSEGLPVALLEYGRCKKPVVVTDVGEISSVIQNGKNGFVVPQNEALFYSALVKLIGNEFLRDAFGETFFKMVSSSYSEEGIVKRYLKWLQKIEK</sequence>
<dbReference type="SUPFAM" id="SSF53756">
    <property type="entry name" value="UDP-Glycosyltransferase/glycogen phosphorylase"/>
    <property type="match status" value="1"/>
</dbReference>
<organism evidence="3 4">
    <name type="scientific">Flavobacterium frigoris</name>
    <dbReference type="NCBI Taxonomy" id="229204"/>
    <lineage>
        <taxon>Bacteria</taxon>
        <taxon>Pseudomonadati</taxon>
        <taxon>Bacteroidota</taxon>
        <taxon>Flavobacteriia</taxon>
        <taxon>Flavobacteriales</taxon>
        <taxon>Flavobacteriaceae</taxon>
        <taxon>Flavobacterium</taxon>
    </lineage>
</organism>